<accession>A0A835U700</accession>
<reference evidence="4 5" key="1">
    <citation type="journal article" date="2020" name="Nat. Food">
        <title>A phased Vanilla planifolia genome enables genetic improvement of flavour and production.</title>
        <authorList>
            <person name="Hasing T."/>
            <person name="Tang H."/>
            <person name="Brym M."/>
            <person name="Khazi F."/>
            <person name="Huang T."/>
            <person name="Chambers A.H."/>
        </authorList>
    </citation>
    <scope>NUCLEOTIDE SEQUENCE [LARGE SCALE GENOMIC DNA]</scope>
    <source>
        <tissue evidence="2">Leaf</tissue>
    </source>
</reference>
<keyword evidence="4" id="KW-1185">Reference proteome</keyword>
<protein>
    <submittedName>
        <fullName evidence="2">Uncharacterized protein</fullName>
    </submittedName>
</protein>
<feature type="compositionally biased region" description="Pro residues" evidence="1">
    <location>
        <begin position="41"/>
        <end position="54"/>
    </location>
</feature>
<feature type="region of interest" description="Disordered" evidence="1">
    <location>
        <begin position="1"/>
        <end position="94"/>
    </location>
</feature>
<name>A0A835U700_VANPL</name>
<dbReference type="EMBL" id="JADCNL010000004">
    <property type="protein sequence ID" value="KAG0484877.1"/>
    <property type="molecule type" value="Genomic_DNA"/>
</dbReference>
<evidence type="ECO:0000256" key="1">
    <source>
        <dbReference type="SAM" id="MobiDB-lite"/>
    </source>
</evidence>
<dbReference type="Proteomes" id="UP000639772">
    <property type="component" value="Unassembled WGS sequence"/>
</dbReference>
<evidence type="ECO:0000313" key="3">
    <source>
        <dbReference type="EMBL" id="KAG0484877.1"/>
    </source>
</evidence>
<evidence type="ECO:0000313" key="5">
    <source>
        <dbReference type="Proteomes" id="UP000639772"/>
    </source>
</evidence>
<evidence type="ECO:0000313" key="4">
    <source>
        <dbReference type="Proteomes" id="UP000636800"/>
    </source>
</evidence>
<evidence type="ECO:0000313" key="2">
    <source>
        <dbReference type="EMBL" id="KAG0450220.1"/>
    </source>
</evidence>
<feature type="compositionally biased region" description="Basic and acidic residues" evidence="1">
    <location>
        <begin position="64"/>
        <end position="83"/>
    </location>
</feature>
<organism evidence="2 5">
    <name type="scientific">Vanilla planifolia</name>
    <name type="common">Vanilla</name>
    <dbReference type="NCBI Taxonomy" id="51239"/>
    <lineage>
        <taxon>Eukaryota</taxon>
        <taxon>Viridiplantae</taxon>
        <taxon>Streptophyta</taxon>
        <taxon>Embryophyta</taxon>
        <taxon>Tracheophyta</taxon>
        <taxon>Spermatophyta</taxon>
        <taxon>Magnoliopsida</taxon>
        <taxon>Liliopsida</taxon>
        <taxon>Asparagales</taxon>
        <taxon>Orchidaceae</taxon>
        <taxon>Vanilloideae</taxon>
        <taxon>Vanilleae</taxon>
        <taxon>Vanilla</taxon>
    </lineage>
</organism>
<gene>
    <name evidence="3" type="ORF">HPP92_008956</name>
    <name evidence="2" type="ORF">HPP92_026860</name>
</gene>
<dbReference type="EMBL" id="JADCNM010000132">
    <property type="protein sequence ID" value="KAG0450220.1"/>
    <property type="molecule type" value="Genomic_DNA"/>
</dbReference>
<sequence length="94" mass="10608">MTRADPRRPAPNPRRTNEAVTKPKPGTHRPATRAEDHANPAPDPPDPRTPSPEPRPTHTRHTRTRPEKRDQRATPPVKRDPTHGHPAVTTRHES</sequence>
<proteinExistence type="predicted"/>
<dbReference type="Proteomes" id="UP000636800">
    <property type="component" value="Unassembled WGS sequence"/>
</dbReference>
<comment type="caution">
    <text evidence="2">The sequence shown here is derived from an EMBL/GenBank/DDBJ whole genome shotgun (WGS) entry which is preliminary data.</text>
</comment>
<dbReference type="AlphaFoldDB" id="A0A835U700"/>